<gene>
    <name evidence="13" type="ORF">RU87_GL000917</name>
</gene>
<dbReference type="FunFam" id="3.30.420.10:FF:000045">
    <property type="entry name" value="3'-5' exonuclease DinG"/>
    <property type="match status" value="1"/>
</dbReference>
<dbReference type="GO" id="GO:0016818">
    <property type="term" value="F:hydrolase activity, acting on acid anhydrides, in phosphorus-containing anhydrides"/>
    <property type="evidence" value="ECO:0007669"/>
    <property type="project" value="InterPro"/>
</dbReference>
<keyword evidence="9" id="KW-0239">DNA-directed DNA polymerase</keyword>
<keyword evidence="8" id="KW-0067">ATP-binding</keyword>
<evidence type="ECO:0000259" key="11">
    <source>
        <dbReference type="PROSITE" id="PS51192"/>
    </source>
</evidence>
<evidence type="ECO:0000256" key="4">
    <source>
        <dbReference type="ARBA" id="ARBA00022722"/>
    </source>
</evidence>
<evidence type="ECO:0000256" key="8">
    <source>
        <dbReference type="ARBA" id="ARBA00022840"/>
    </source>
</evidence>
<keyword evidence="4" id="KW-0540">Nuclease</keyword>
<dbReference type="SUPFAM" id="SSF52540">
    <property type="entry name" value="P-loop containing nucleoside triphosphate hydrolases"/>
    <property type="match status" value="1"/>
</dbReference>
<proteinExistence type="predicted"/>
<evidence type="ECO:0000256" key="5">
    <source>
        <dbReference type="ARBA" id="ARBA00022741"/>
    </source>
</evidence>
<keyword evidence="7 13" id="KW-0269">Exonuclease</keyword>
<dbReference type="GO" id="GO:0004386">
    <property type="term" value="F:helicase activity"/>
    <property type="evidence" value="ECO:0007669"/>
    <property type="project" value="InterPro"/>
</dbReference>
<dbReference type="InterPro" id="IPR011545">
    <property type="entry name" value="DEAD/DEAH_box_helicase_dom"/>
</dbReference>
<dbReference type="Pfam" id="PF00929">
    <property type="entry name" value="RNase_T"/>
    <property type="match status" value="1"/>
</dbReference>
<dbReference type="InterPro" id="IPR012337">
    <property type="entry name" value="RNaseH-like_sf"/>
</dbReference>
<dbReference type="SMART" id="SM00487">
    <property type="entry name" value="DEXDc"/>
    <property type="match status" value="1"/>
</dbReference>
<dbReference type="AlphaFoldDB" id="A0A2A5S2M1"/>
<evidence type="ECO:0000313" key="14">
    <source>
        <dbReference type="Proteomes" id="UP000242246"/>
    </source>
</evidence>
<dbReference type="NCBIfam" id="TIGR00573">
    <property type="entry name" value="dnaq"/>
    <property type="match status" value="1"/>
</dbReference>
<dbReference type="PROSITE" id="PS51192">
    <property type="entry name" value="HELICASE_ATP_BIND_1"/>
    <property type="match status" value="1"/>
</dbReference>
<feature type="domain" description="Helicase ATP-binding" evidence="11">
    <location>
        <begin position="255"/>
        <end position="504"/>
    </location>
</feature>
<dbReference type="EMBL" id="JXJX01000003">
    <property type="protein sequence ID" value="PCS07698.1"/>
    <property type="molecule type" value="Genomic_DNA"/>
</dbReference>
<dbReference type="InterPro" id="IPR013520">
    <property type="entry name" value="Ribonucl_H"/>
</dbReference>
<dbReference type="InterPro" id="IPR006555">
    <property type="entry name" value="ATP-dep_Helicase_C"/>
</dbReference>
<organism evidence="13 14">
    <name type="scientific">Pseudolactococcus plantarum</name>
    <dbReference type="NCBI Taxonomy" id="1365"/>
    <lineage>
        <taxon>Bacteria</taxon>
        <taxon>Bacillati</taxon>
        <taxon>Bacillota</taxon>
        <taxon>Bacilli</taxon>
        <taxon>Lactobacillales</taxon>
        <taxon>Streptococcaceae</taxon>
        <taxon>Pseudolactococcus</taxon>
    </lineage>
</organism>
<sequence>MTVMMKYAVVDLEATSASHTSKIIQIGIVIVQDGQIIKTYQTDVNPHEALDSHITALTGITTAQVAAAPDFEQIMSEVAELLAGCIFVAHNVKFDYNLLMRTFAEHGVKLELPRVDTIELARIFFPTLNKYGLGSLSRVLDLVLERAHEAVSDAYATAELLIKLQKKMAELPKNVLTEIARHADSLIYETKIVISEQLALLGPIKDDLVKVDQIATLKPYVSKNKNLVSEQFKENLALLDLDARPKQQAFADLVSQRLGDTSASFIEAPTGIGKTYAYLLTLLGQGKKVIVSVPTKVLQEQMMQDLAPIFKDNFGVNFVKLLGTQNYISLEKFRQLLESCQDGKNYEIFKMKVLVWLTETKTGELDELSLTMTSPYYLDGIRHSGQVYNGQLHAEQDFWQLTQQRVKDAQVIVMNHAYLAERIMDQTELFEDKVLVVDEAQQLFSVLEQAHQKSVKLVDELVKVETHASHLHKRLVESLTYQLSRRQLDIEKIRIDAKELGLSAISDVLVNPDDFVWVQNHVLKSSPKDFLNFAAMIPKETKTFLIGATLVMSKKRAVFPELLGFTDYTFDVIPAEKQDNQKVFVASDSPDLTTISAQAYAEYLSQEIQRFKKIGKPIVVLFTSHESLSLTAQALELADIAVLKAENPGDASRVKKKFDEHPDAILLGSKKFWEGVDFDKQSELILIITRLPFSVPDDILIRKYAKRFKNAFYDFSVPLATLQLAQAFGRVNRRHDQKSAVVILDKRLAGKTYAKQMVKKLSKGNHLIFSKIDQISSQIQKFL</sequence>
<dbReference type="GO" id="GO:0003677">
    <property type="term" value="F:DNA binding"/>
    <property type="evidence" value="ECO:0007669"/>
    <property type="project" value="InterPro"/>
</dbReference>
<keyword evidence="3" id="KW-0235">DNA replication</keyword>
<dbReference type="PANTHER" id="PTHR30231">
    <property type="entry name" value="DNA POLYMERASE III SUBUNIT EPSILON"/>
    <property type="match status" value="1"/>
</dbReference>
<accession>A0A2A5S2M1</accession>
<keyword evidence="14" id="KW-1185">Reference proteome</keyword>
<dbReference type="Gene3D" id="3.40.50.300">
    <property type="entry name" value="P-loop containing nucleotide triphosphate hydrolases"/>
    <property type="match status" value="2"/>
</dbReference>
<dbReference type="GO" id="GO:0005829">
    <property type="term" value="C:cytosol"/>
    <property type="evidence" value="ECO:0007669"/>
    <property type="project" value="TreeGrafter"/>
</dbReference>
<evidence type="ECO:0000256" key="9">
    <source>
        <dbReference type="ARBA" id="ARBA00022932"/>
    </source>
</evidence>
<evidence type="ECO:0000313" key="13">
    <source>
        <dbReference type="EMBL" id="PCS07698.1"/>
    </source>
</evidence>
<evidence type="ECO:0000259" key="12">
    <source>
        <dbReference type="PROSITE" id="PS51193"/>
    </source>
</evidence>
<dbReference type="PANTHER" id="PTHR30231:SF41">
    <property type="entry name" value="DNA POLYMERASE III SUBUNIT EPSILON"/>
    <property type="match status" value="1"/>
</dbReference>
<evidence type="ECO:0000256" key="6">
    <source>
        <dbReference type="ARBA" id="ARBA00022801"/>
    </source>
</evidence>
<dbReference type="InterPro" id="IPR014013">
    <property type="entry name" value="Helic_SF1/SF2_ATP-bd_DinG/Rad3"/>
</dbReference>
<keyword evidence="2" id="KW-0548">Nucleotidyltransferase</keyword>
<dbReference type="Pfam" id="PF13307">
    <property type="entry name" value="Helicase_C_2"/>
    <property type="match status" value="1"/>
</dbReference>
<evidence type="ECO:0000256" key="1">
    <source>
        <dbReference type="ARBA" id="ARBA00022679"/>
    </source>
</evidence>
<dbReference type="STRING" id="1348632.GCA_001591745_00286"/>
<dbReference type="InterPro" id="IPR027417">
    <property type="entry name" value="P-loop_NTPase"/>
</dbReference>
<keyword evidence="6" id="KW-0378">Hydrolase</keyword>
<dbReference type="GO" id="GO:0008408">
    <property type="term" value="F:3'-5' exonuclease activity"/>
    <property type="evidence" value="ECO:0007669"/>
    <property type="project" value="TreeGrafter"/>
</dbReference>
<evidence type="ECO:0000256" key="7">
    <source>
        <dbReference type="ARBA" id="ARBA00022839"/>
    </source>
</evidence>
<dbReference type="GO" id="GO:0005524">
    <property type="term" value="F:ATP binding"/>
    <property type="evidence" value="ECO:0007669"/>
    <property type="project" value="UniProtKB-KW"/>
</dbReference>
<evidence type="ECO:0000256" key="2">
    <source>
        <dbReference type="ARBA" id="ARBA00022695"/>
    </source>
</evidence>
<protein>
    <recommendedName>
        <fullName evidence="10">DNA polymerase III polC-type</fullName>
    </recommendedName>
</protein>
<keyword evidence="1" id="KW-0808">Transferase</keyword>
<name>A0A2A5S2M1_9LACT</name>
<dbReference type="CDD" id="cd06127">
    <property type="entry name" value="DEDDh"/>
    <property type="match status" value="1"/>
</dbReference>
<dbReference type="GO" id="GO:0045004">
    <property type="term" value="P:DNA replication proofreading"/>
    <property type="evidence" value="ECO:0007669"/>
    <property type="project" value="TreeGrafter"/>
</dbReference>
<evidence type="ECO:0000256" key="3">
    <source>
        <dbReference type="ARBA" id="ARBA00022705"/>
    </source>
</evidence>
<dbReference type="GO" id="GO:0003887">
    <property type="term" value="F:DNA-directed DNA polymerase activity"/>
    <property type="evidence" value="ECO:0007669"/>
    <property type="project" value="UniProtKB-KW"/>
</dbReference>
<evidence type="ECO:0000256" key="10">
    <source>
        <dbReference type="ARBA" id="ARBA00070925"/>
    </source>
</evidence>
<reference evidence="13 14" key="1">
    <citation type="submission" date="2014-12" db="EMBL/GenBank/DDBJ databases">
        <title>Draft genome sequences of 10 type strains of Lactococcus.</title>
        <authorList>
            <person name="Sun Z."/>
            <person name="Zhong Z."/>
            <person name="Liu W."/>
            <person name="Zhang W."/>
            <person name="Zhang H."/>
        </authorList>
    </citation>
    <scope>NUCLEOTIDE SEQUENCE [LARGE SCALE GENOMIC DNA]</scope>
    <source>
        <strain evidence="13 14">DSM 20686</strain>
    </source>
</reference>
<dbReference type="InterPro" id="IPR036397">
    <property type="entry name" value="RNaseH_sf"/>
</dbReference>
<comment type="caution">
    <text evidence="13">The sequence shown here is derived from an EMBL/GenBank/DDBJ whole genome shotgun (WGS) entry which is preliminary data.</text>
</comment>
<dbReference type="SUPFAM" id="SSF53098">
    <property type="entry name" value="Ribonuclease H-like"/>
    <property type="match status" value="1"/>
</dbReference>
<dbReference type="InterPro" id="IPR006054">
    <property type="entry name" value="DnaQ"/>
</dbReference>
<keyword evidence="5" id="KW-0547">Nucleotide-binding</keyword>
<dbReference type="InterPro" id="IPR014001">
    <property type="entry name" value="Helicase_ATP-bd"/>
</dbReference>
<dbReference type="PROSITE" id="PS51193">
    <property type="entry name" value="HELICASE_ATP_BIND_2"/>
    <property type="match status" value="1"/>
</dbReference>
<feature type="domain" description="Helicase ATP-binding" evidence="12">
    <location>
        <begin position="233"/>
        <end position="497"/>
    </location>
</feature>
<dbReference type="SMART" id="SM00491">
    <property type="entry name" value="HELICc2"/>
    <property type="match status" value="1"/>
</dbReference>
<dbReference type="Pfam" id="PF00270">
    <property type="entry name" value="DEAD"/>
    <property type="match status" value="1"/>
</dbReference>
<dbReference type="SMART" id="SM00479">
    <property type="entry name" value="EXOIII"/>
    <property type="match status" value="1"/>
</dbReference>
<dbReference type="Proteomes" id="UP000242246">
    <property type="component" value="Unassembled WGS sequence"/>
</dbReference>
<dbReference type="Gene3D" id="3.30.420.10">
    <property type="entry name" value="Ribonuclease H-like superfamily/Ribonuclease H"/>
    <property type="match status" value="1"/>
</dbReference>